<dbReference type="CTD" id="6519"/>
<name>A0A6P8PU54_GEOSA</name>
<evidence type="ECO:0000256" key="18">
    <source>
        <dbReference type="SAM" id="Phobius"/>
    </source>
</evidence>
<comment type="subunit">
    <text evidence="12">Disulfide-linked heterodimer composed of the catalytic light subunit SLC7A9 and the heavy subunit SLC3A1. The heterodimer is the minimal functional unit. Assembles in non-covalently linked heterotetramers (dimers of heterodimers) and higher order oligomers; the oligomerization is mediated by SLC3A1 likely to prevent degradation in the endoplasmic reticulum and facilitate heteromer trafficking to the plasma membrane. Disulfide-linked heterodimer composed of the catalytic light subunit SLC7A13 and the heavy subunit SLC3A1.</text>
</comment>
<dbReference type="KEGG" id="gsh:117356535"/>
<feature type="domain" description="Glycosyl hydrolase family 13 catalytic" evidence="19">
    <location>
        <begin position="125"/>
        <end position="505"/>
    </location>
</feature>
<feature type="compositionally biased region" description="Basic and acidic residues" evidence="17">
    <location>
        <begin position="502"/>
        <end position="512"/>
    </location>
</feature>
<dbReference type="InterPro" id="IPR013780">
    <property type="entry name" value="Glyco_hydro_b"/>
</dbReference>
<evidence type="ECO:0000313" key="20">
    <source>
        <dbReference type="Proteomes" id="UP000515159"/>
    </source>
</evidence>
<dbReference type="AlphaFoldDB" id="A0A6P8PU54"/>
<dbReference type="FunFam" id="2.60.40.1180:FF:000026">
    <property type="entry name" value="Solute carrier family 3 (amino acid transporter heavy chain), member 1"/>
    <property type="match status" value="1"/>
</dbReference>
<dbReference type="Gene3D" id="3.20.20.80">
    <property type="entry name" value="Glycosidases"/>
    <property type="match status" value="1"/>
</dbReference>
<accession>A0A6P8PU54</accession>
<keyword evidence="6" id="KW-0735">Signal-anchor</keyword>
<evidence type="ECO:0000256" key="17">
    <source>
        <dbReference type="SAM" id="MobiDB-lite"/>
    </source>
</evidence>
<feature type="region of interest" description="Disordered" evidence="17">
    <location>
        <begin position="500"/>
        <end position="522"/>
    </location>
</feature>
<evidence type="ECO:0000256" key="16">
    <source>
        <dbReference type="ARBA" id="ARBA00083001"/>
    </source>
</evidence>
<evidence type="ECO:0000256" key="10">
    <source>
        <dbReference type="ARBA" id="ARBA00023157"/>
    </source>
</evidence>
<keyword evidence="8 18" id="KW-1133">Transmembrane helix</keyword>
<dbReference type="GO" id="GO:0006865">
    <property type="term" value="P:amino acid transport"/>
    <property type="evidence" value="ECO:0007669"/>
    <property type="project" value="UniProtKB-KW"/>
</dbReference>
<evidence type="ECO:0000259" key="19">
    <source>
        <dbReference type="SMART" id="SM00642"/>
    </source>
</evidence>
<evidence type="ECO:0000256" key="9">
    <source>
        <dbReference type="ARBA" id="ARBA00023136"/>
    </source>
</evidence>
<keyword evidence="11" id="KW-0325">Glycoprotein</keyword>
<gene>
    <name evidence="21" type="primary">SLC3A1</name>
</gene>
<dbReference type="OrthoDB" id="1740265at2759"/>
<keyword evidence="4" id="KW-0597">Phosphoprotein</keyword>
<evidence type="ECO:0000256" key="5">
    <source>
        <dbReference type="ARBA" id="ARBA00022692"/>
    </source>
</evidence>
<keyword evidence="3" id="KW-1003">Cell membrane</keyword>
<dbReference type="PANTHER" id="PTHR10357:SF179">
    <property type="entry name" value="NEUTRAL AND BASIC AMINO ACID TRANSPORT PROTEIN RBAT"/>
    <property type="match status" value="1"/>
</dbReference>
<evidence type="ECO:0000256" key="15">
    <source>
        <dbReference type="ARBA" id="ARBA00080119"/>
    </source>
</evidence>
<proteinExistence type="predicted"/>
<evidence type="ECO:0000256" key="7">
    <source>
        <dbReference type="ARBA" id="ARBA00022970"/>
    </source>
</evidence>
<evidence type="ECO:0000256" key="4">
    <source>
        <dbReference type="ARBA" id="ARBA00022553"/>
    </source>
</evidence>
<dbReference type="Gene3D" id="3.90.400.10">
    <property type="entry name" value="Oligo-1,6-glucosidase, Domain 2"/>
    <property type="match status" value="1"/>
</dbReference>
<keyword evidence="10" id="KW-1015">Disulfide bond</keyword>
<evidence type="ECO:0000256" key="11">
    <source>
        <dbReference type="ARBA" id="ARBA00023180"/>
    </source>
</evidence>
<dbReference type="GO" id="GO:0016324">
    <property type="term" value="C:apical plasma membrane"/>
    <property type="evidence" value="ECO:0007669"/>
    <property type="project" value="UniProtKB-SubCell"/>
</dbReference>
<keyword evidence="5 18" id="KW-0812">Transmembrane</keyword>
<dbReference type="SMART" id="SM00642">
    <property type="entry name" value="Aamy"/>
    <property type="match status" value="1"/>
</dbReference>
<dbReference type="RefSeq" id="XP_033791757.1">
    <property type="nucleotide sequence ID" value="XM_033935866.1"/>
</dbReference>
<protein>
    <recommendedName>
        <fullName evidence="13">Amino acid transporter heavy chain SLC3A1</fullName>
    </recommendedName>
    <alternativeName>
        <fullName evidence="16">Neutral and basic amino acid transport protein</fullName>
    </alternativeName>
    <alternativeName>
        <fullName evidence="15">Solute carrier family 3 member 1</fullName>
    </alternativeName>
    <alternativeName>
        <fullName evidence="14">b(0,+)-type amino acid transporter-related heavy chain</fullName>
    </alternativeName>
</protein>
<reference evidence="21" key="1">
    <citation type="submission" date="2025-08" db="UniProtKB">
        <authorList>
            <consortium name="RefSeq"/>
        </authorList>
    </citation>
    <scope>IDENTIFICATION</scope>
</reference>
<evidence type="ECO:0000256" key="13">
    <source>
        <dbReference type="ARBA" id="ARBA00068638"/>
    </source>
</evidence>
<dbReference type="InterPro" id="IPR017853">
    <property type="entry name" value="GH"/>
</dbReference>
<keyword evidence="7" id="KW-0029">Amino-acid transport</keyword>
<organism evidence="20 21">
    <name type="scientific">Geotrypetes seraphini</name>
    <name type="common">Gaboon caecilian</name>
    <name type="synonym">Caecilia seraphini</name>
    <dbReference type="NCBI Taxonomy" id="260995"/>
    <lineage>
        <taxon>Eukaryota</taxon>
        <taxon>Metazoa</taxon>
        <taxon>Chordata</taxon>
        <taxon>Craniata</taxon>
        <taxon>Vertebrata</taxon>
        <taxon>Euteleostomi</taxon>
        <taxon>Amphibia</taxon>
        <taxon>Gymnophiona</taxon>
        <taxon>Geotrypetes</taxon>
    </lineage>
</organism>
<evidence type="ECO:0000256" key="6">
    <source>
        <dbReference type="ARBA" id="ARBA00022968"/>
    </source>
</evidence>
<dbReference type="InterPro" id="IPR006047">
    <property type="entry name" value="GH13_cat_dom"/>
</dbReference>
<comment type="subcellular location">
    <subcellularLocation>
        <location evidence="1">Apical cell membrane</location>
        <topology evidence="1">Single-pass type II membrane protein</topology>
    </subcellularLocation>
</comment>
<dbReference type="InParanoid" id="A0A6P8PU54"/>
<dbReference type="CDD" id="cd11359">
    <property type="entry name" value="AmyAc_SLC3A1"/>
    <property type="match status" value="1"/>
</dbReference>
<keyword evidence="9 18" id="KW-0472">Membrane</keyword>
<dbReference type="GeneID" id="117356535"/>
<evidence type="ECO:0000256" key="1">
    <source>
        <dbReference type="ARBA" id="ARBA00004655"/>
    </source>
</evidence>
<evidence type="ECO:0000256" key="3">
    <source>
        <dbReference type="ARBA" id="ARBA00022475"/>
    </source>
</evidence>
<dbReference type="GO" id="GO:0005975">
    <property type="term" value="P:carbohydrate metabolic process"/>
    <property type="evidence" value="ECO:0007669"/>
    <property type="project" value="InterPro"/>
</dbReference>
<evidence type="ECO:0000256" key="2">
    <source>
        <dbReference type="ARBA" id="ARBA00022448"/>
    </source>
</evidence>
<dbReference type="FunFam" id="3.90.400.10:FF:000001">
    <property type="entry name" value="Maltase A3, isoform A"/>
    <property type="match status" value="1"/>
</dbReference>
<evidence type="ECO:0000256" key="8">
    <source>
        <dbReference type="ARBA" id="ARBA00022989"/>
    </source>
</evidence>
<feature type="transmembrane region" description="Helical" evidence="18">
    <location>
        <begin position="88"/>
        <end position="110"/>
    </location>
</feature>
<dbReference type="FunCoup" id="A0A6P8PU54">
    <property type="interactions" value="93"/>
</dbReference>
<keyword evidence="20" id="KW-1185">Reference proteome</keyword>
<sequence>MAKVMKKNATELKQKNGLENNGLVPDEECLETESDSSQSLHPQNCSINIQAPVDLKEDSIVLKPYAGMPKEVLLQFSCQAHYRVTREIIFWLIIVATLVIVAATIAIIALSPKCLEWWQISPIYQVYPKSFKDSNSDGSGDLPGIQEKLDHIVYLDVKTIWIAPFFKSSIKDYHYAIEDYTSIDPIFGSMADFESLLAAIHDKGLKLVMDLIPNHTSDKHRWFQLSRNRTGKYTDYYIWQDCTFTGDRAIAPNNWVSVYGNSSWEYDDVRKQCYFHQFLKEQPDLNLRNPTVKEEINEVIKFWLGKGVDGLRVDTTKFLLESETLRDETQVNKSQSPDKITAYSELFHDFTTTQVGMHDMVRGFRQIMNEYSREPGRYRFMATESNDDKEIEKTMMYYGTSFIQEADFPFNFYFLELNKEISGNYVSSLVEMWMKNMPEGKWPTWVVGSPSNQRIASRVGKEYINVMNMLLLTLPGTPITYYGEEIGMEDNAALQNQSKGFVGEHDPSENPEKTPMQWDSSQNAGFSQANTTWLPINQNYPTLNVEVQKDQPNSTLRLYRELNLLRRGELPMHRGWMCYIWNDTNIFAYVRELDGFDKGFLVVLNFGNAATLDIKAAIPDFPPSAHIRLSTQSINNGKNVNTQTIVTEKGEGLILEYKKNNPIHSNEKFKEKCFISEKACYSSAINLLYSSC</sequence>
<dbReference type="PANTHER" id="PTHR10357">
    <property type="entry name" value="ALPHA-AMYLASE FAMILY MEMBER"/>
    <property type="match status" value="1"/>
</dbReference>
<dbReference type="Gene3D" id="2.60.40.1180">
    <property type="entry name" value="Golgi alpha-mannosidase II"/>
    <property type="match status" value="1"/>
</dbReference>
<dbReference type="Proteomes" id="UP000515159">
    <property type="component" value="Chromosome 3"/>
</dbReference>
<keyword evidence="2" id="KW-0813">Transport</keyword>
<dbReference type="InterPro" id="IPR045857">
    <property type="entry name" value="O16G_dom_2"/>
</dbReference>
<dbReference type="Pfam" id="PF00128">
    <property type="entry name" value="Alpha-amylase"/>
    <property type="match status" value="1"/>
</dbReference>
<evidence type="ECO:0000256" key="14">
    <source>
        <dbReference type="ARBA" id="ARBA00076162"/>
    </source>
</evidence>
<evidence type="ECO:0000256" key="12">
    <source>
        <dbReference type="ARBA" id="ARBA00062813"/>
    </source>
</evidence>
<dbReference type="SUPFAM" id="SSF51445">
    <property type="entry name" value="(Trans)glycosidases"/>
    <property type="match status" value="1"/>
</dbReference>
<evidence type="ECO:0000313" key="21">
    <source>
        <dbReference type="RefSeq" id="XP_033791757.1"/>
    </source>
</evidence>